<dbReference type="Proteomes" id="UP000708576">
    <property type="component" value="Unassembled WGS sequence"/>
</dbReference>
<dbReference type="InterPro" id="IPR025665">
    <property type="entry name" value="Beta-barrel_OMP_2"/>
</dbReference>
<feature type="domain" description="Outer membrane protein beta-barrel" evidence="2">
    <location>
        <begin position="203"/>
        <end position="425"/>
    </location>
</feature>
<sequence length="450" mass="49639">MLDLGNNIDATFRNGLDKLEVKPSADVWKGIDSRLNHKENKRSIVVIWGMVGAASVVAAVLTSILLFQPNSVTELGLSTSVVEVEKNNRYDEEADVNTDESVMAFEEKSELVIEKEEINKMMIKGEQDIFLAQNEDSYMAEDDEERTEAISLEKKLSLLKGKGIYGLANNSSVSATKLKSTTKKEYYPLYAYNENSESKKDFQVLVGGALSSAYNYRNTSGAPVRSYDNYSESGFNSMGGGINVRIETSKRWSVETGVVYAQVGQEISRSANYQSDLMYGDALIRTSVELPRTYTNSMGKIRFSNSSQAPNASLGYESVNAIYDASLLSDGDGIRQSLEYIEVPLMARYKLLDGIAIVSLAGGFSSNILVGNTAYMLDGNSKMDIGETEGIKPVSWSSSLGLGFEIPVTKIIRIGVEPRFKYYLESISEISDYNFQPYSFSVFGGITFLL</sequence>
<dbReference type="RefSeq" id="WP_212217701.1">
    <property type="nucleotide sequence ID" value="NZ_JAGUCO010000020.1"/>
</dbReference>
<keyword evidence="1" id="KW-0472">Membrane</keyword>
<evidence type="ECO:0000313" key="3">
    <source>
        <dbReference type="EMBL" id="MBS2100243.1"/>
    </source>
</evidence>
<dbReference type="EMBL" id="JAGUCO010000020">
    <property type="protein sequence ID" value="MBS2100243.1"/>
    <property type="molecule type" value="Genomic_DNA"/>
</dbReference>
<comment type="caution">
    <text evidence="3">The sequence shown here is derived from an EMBL/GenBank/DDBJ whole genome shotgun (WGS) entry which is preliminary data.</text>
</comment>
<accession>A0ABS5JZG0</accession>
<keyword evidence="4" id="KW-1185">Reference proteome</keyword>
<proteinExistence type="predicted"/>
<reference evidence="3 4" key="1">
    <citation type="journal article" date="2015" name="Int. J. Syst. Evol. Microbiol.">
        <title>Carboxylicivirga linearis sp. nov., isolated from a sea cucumber culture pond.</title>
        <authorList>
            <person name="Wang F.Q."/>
            <person name="Zhou Y.X."/>
            <person name="Lin X.Z."/>
            <person name="Chen G.J."/>
            <person name="Du Z.J."/>
        </authorList>
    </citation>
    <scope>NUCLEOTIDE SEQUENCE [LARGE SCALE GENOMIC DNA]</scope>
    <source>
        <strain evidence="3 4">FB218</strain>
    </source>
</reference>
<feature type="transmembrane region" description="Helical" evidence="1">
    <location>
        <begin position="44"/>
        <end position="67"/>
    </location>
</feature>
<name>A0ABS5JZG0_9BACT</name>
<gene>
    <name evidence="3" type="ORF">KEM10_18295</name>
</gene>
<protein>
    <submittedName>
        <fullName evidence="3">Outer membrane beta-barrel protein</fullName>
    </submittedName>
</protein>
<dbReference type="Pfam" id="PF13568">
    <property type="entry name" value="OMP_b-brl_2"/>
    <property type="match status" value="1"/>
</dbReference>
<evidence type="ECO:0000256" key="1">
    <source>
        <dbReference type="SAM" id="Phobius"/>
    </source>
</evidence>
<evidence type="ECO:0000313" key="4">
    <source>
        <dbReference type="Proteomes" id="UP000708576"/>
    </source>
</evidence>
<keyword evidence="1" id="KW-1133">Transmembrane helix</keyword>
<evidence type="ECO:0000259" key="2">
    <source>
        <dbReference type="Pfam" id="PF13568"/>
    </source>
</evidence>
<keyword evidence="1" id="KW-0812">Transmembrane</keyword>
<organism evidence="3 4">
    <name type="scientific">Carboxylicivirga linearis</name>
    <dbReference type="NCBI Taxonomy" id="1628157"/>
    <lineage>
        <taxon>Bacteria</taxon>
        <taxon>Pseudomonadati</taxon>
        <taxon>Bacteroidota</taxon>
        <taxon>Bacteroidia</taxon>
        <taxon>Marinilabiliales</taxon>
        <taxon>Marinilabiliaceae</taxon>
        <taxon>Carboxylicivirga</taxon>
    </lineage>
</organism>